<dbReference type="Pfam" id="PF15456">
    <property type="entry name" value="Uds1"/>
    <property type="match status" value="1"/>
</dbReference>
<evidence type="ECO:0000313" key="5">
    <source>
        <dbReference type="Proteomes" id="UP001583177"/>
    </source>
</evidence>
<reference evidence="4 5" key="1">
    <citation type="journal article" date="2024" name="IMA Fungus">
        <title>IMA Genome - F19 : A genome assembly and annotation guide to empower mycologists, including annotated draft genome sequences of Ceratocystis pirilliformis, Diaporthe australafricana, Fusarium ophioides, Paecilomyces lecythidis, and Sporothrix stenoceras.</title>
        <authorList>
            <person name="Aylward J."/>
            <person name="Wilson A.M."/>
            <person name="Visagie C.M."/>
            <person name="Spraker J."/>
            <person name="Barnes I."/>
            <person name="Buitendag C."/>
            <person name="Ceriani C."/>
            <person name="Del Mar Angel L."/>
            <person name="du Plessis D."/>
            <person name="Fuchs T."/>
            <person name="Gasser K."/>
            <person name="Kramer D."/>
            <person name="Li W."/>
            <person name="Munsamy K."/>
            <person name="Piso A."/>
            <person name="Price J.L."/>
            <person name="Sonnekus B."/>
            <person name="Thomas C."/>
            <person name="van der Nest A."/>
            <person name="van Dijk A."/>
            <person name="van Heerden A."/>
            <person name="van Vuuren N."/>
            <person name="Yilmaz N."/>
            <person name="Duong T.A."/>
            <person name="van der Merwe N.A."/>
            <person name="Wingfield M.J."/>
            <person name="Wingfield B.D."/>
        </authorList>
    </citation>
    <scope>NUCLEOTIDE SEQUENCE [LARGE SCALE GENOMIC DNA]</scope>
    <source>
        <strain evidence="4 5">CMW 18300</strain>
    </source>
</reference>
<comment type="caution">
    <text evidence="4">The sequence shown here is derived from an EMBL/GenBank/DDBJ whole genome shotgun (WGS) entry which is preliminary data.</text>
</comment>
<feature type="region of interest" description="Disordered" evidence="2">
    <location>
        <begin position="530"/>
        <end position="560"/>
    </location>
</feature>
<dbReference type="InterPro" id="IPR029191">
    <property type="entry name" value="Uds1"/>
</dbReference>
<sequence>MAHIASCMSDADVDRLSIGSYIARSVSPLPVVDEVDHQASKPWVWRMMSQSETRKYQLFPREKQAAGPQGKGLDPEQAFALAMAQNGDKADKPCAGGLRLRIKEHNLIRRRKVSVPELGPMTTVHESAMDSPTIPGRPACHERSISAPGNGWKMHHLAYRNETHLSPLGDSGSDISTTTIPQPQSPKNLPPLVIPVHTSSLPRLTRQLSLSRLRSGSTGSAESSIRPARTEDSPKTRSPYTPHSASLTGNTPMSSAASSFTTSTLPTPVSGTAESRASPKPWKGESSLAGIETPRDQVNDFVQNMATPKSAVEPRSASSLASHRRNVSESGSIAASIMDRGRPRKRNEGLKRSASKTSKSAERRAFETLPKGWKVIDAAQMLEQAERAALHKQAMQQAARFEVMRKEDVDSLSRELRNLDERTEYLRRTYHSLRAGRRNLHSRICQYLRSPRMAKFSHDSMLKQEEALAELDSSIDDWVNKLEQAENRRTRIRQKLLEHVAAAVTLPVSGAVGISESLQFALGVAAAPPTAPANLSTPPRSPVKSSFTPRIESSSPSPQRVVAQVPSTIIEQPIVESTATVGLGINQTAEKQRSTKEKKETIIEHPFAGMRRADVESIRIYAGDEVAALLADVESQMDRMSRAADNAAALREKDTCVPDLPELNTNMSDEERKELHRAHSHEKLQGTPTTSSSSSSLDTVTAATSRTKASSPNSTPRTATPTATEPKETAAGGFLLTNAVFKP</sequence>
<feature type="region of interest" description="Disordered" evidence="2">
    <location>
        <begin position="207"/>
        <end position="289"/>
    </location>
</feature>
<keyword evidence="5" id="KW-1185">Reference proteome</keyword>
<feature type="region of interest" description="Disordered" evidence="2">
    <location>
        <begin position="164"/>
        <end position="194"/>
    </location>
</feature>
<feature type="domain" description="Up-regulated during septation protein 1" evidence="3">
    <location>
        <begin position="389"/>
        <end position="506"/>
    </location>
</feature>
<organism evidence="4 5">
    <name type="scientific">Diaporthe australafricana</name>
    <dbReference type="NCBI Taxonomy" id="127596"/>
    <lineage>
        <taxon>Eukaryota</taxon>
        <taxon>Fungi</taxon>
        <taxon>Dikarya</taxon>
        <taxon>Ascomycota</taxon>
        <taxon>Pezizomycotina</taxon>
        <taxon>Sordariomycetes</taxon>
        <taxon>Sordariomycetidae</taxon>
        <taxon>Diaporthales</taxon>
        <taxon>Diaporthaceae</taxon>
        <taxon>Diaporthe</taxon>
    </lineage>
</organism>
<dbReference type="Proteomes" id="UP001583177">
    <property type="component" value="Unassembled WGS sequence"/>
</dbReference>
<evidence type="ECO:0000259" key="3">
    <source>
        <dbReference type="Pfam" id="PF15456"/>
    </source>
</evidence>
<feature type="compositionally biased region" description="Low complexity" evidence="2">
    <location>
        <begin position="251"/>
        <end position="268"/>
    </location>
</feature>
<feature type="compositionally biased region" description="Low complexity" evidence="2">
    <location>
        <begin position="207"/>
        <end position="220"/>
    </location>
</feature>
<protein>
    <recommendedName>
        <fullName evidence="3">Up-regulated during septation protein 1 domain-containing protein</fullName>
    </recommendedName>
</protein>
<feature type="region of interest" description="Disordered" evidence="2">
    <location>
        <begin position="671"/>
        <end position="743"/>
    </location>
</feature>
<proteinExistence type="predicted"/>
<evidence type="ECO:0000256" key="2">
    <source>
        <dbReference type="SAM" id="MobiDB-lite"/>
    </source>
</evidence>
<feature type="coiled-coil region" evidence="1">
    <location>
        <begin position="468"/>
        <end position="502"/>
    </location>
</feature>
<feature type="compositionally biased region" description="Low complexity" evidence="2">
    <location>
        <begin position="687"/>
        <end position="724"/>
    </location>
</feature>
<keyword evidence="1" id="KW-0175">Coiled coil</keyword>
<gene>
    <name evidence="4" type="ORF">Daus18300_010579</name>
</gene>
<dbReference type="EMBL" id="JAWRVE010000118">
    <property type="protein sequence ID" value="KAL1856925.1"/>
    <property type="molecule type" value="Genomic_DNA"/>
</dbReference>
<name>A0ABR3WAG7_9PEZI</name>
<evidence type="ECO:0000313" key="4">
    <source>
        <dbReference type="EMBL" id="KAL1856925.1"/>
    </source>
</evidence>
<feature type="compositionally biased region" description="Polar residues" evidence="2">
    <location>
        <begin position="173"/>
        <end position="187"/>
    </location>
</feature>
<evidence type="ECO:0000256" key="1">
    <source>
        <dbReference type="SAM" id="Coils"/>
    </source>
</evidence>
<feature type="compositionally biased region" description="Polar residues" evidence="2">
    <location>
        <begin position="236"/>
        <end position="250"/>
    </location>
</feature>
<feature type="compositionally biased region" description="Polar residues" evidence="2">
    <location>
        <begin position="533"/>
        <end position="558"/>
    </location>
</feature>
<feature type="region of interest" description="Disordered" evidence="2">
    <location>
        <begin position="308"/>
        <end position="364"/>
    </location>
</feature>
<accession>A0ABR3WAG7</accession>